<name>A0ABT9EIB8_9SPHN</name>
<dbReference type="CDD" id="cd01392">
    <property type="entry name" value="HTH_LacI"/>
    <property type="match status" value="1"/>
</dbReference>
<dbReference type="PANTHER" id="PTHR30146:SF153">
    <property type="entry name" value="LACTOSE OPERON REPRESSOR"/>
    <property type="match status" value="1"/>
</dbReference>
<dbReference type="RefSeq" id="WP_305172254.1">
    <property type="nucleotide sequence ID" value="NZ_JAUUDS010000001.1"/>
</dbReference>
<dbReference type="EMBL" id="JAUUDS010000001">
    <property type="protein sequence ID" value="MDP1026706.1"/>
    <property type="molecule type" value="Genomic_DNA"/>
</dbReference>
<dbReference type="Proteomes" id="UP001230685">
    <property type="component" value="Unassembled WGS sequence"/>
</dbReference>
<evidence type="ECO:0000256" key="1">
    <source>
        <dbReference type="ARBA" id="ARBA00023015"/>
    </source>
</evidence>
<dbReference type="InterPro" id="IPR010982">
    <property type="entry name" value="Lambda_DNA-bd_dom_sf"/>
</dbReference>
<dbReference type="InterPro" id="IPR028082">
    <property type="entry name" value="Peripla_BP_I"/>
</dbReference>
<evidence type="ECO:0000256" key="3">
    <source>
        <dbReference type="ARBA" id="ARBA00023163"/>
    </source>
</evidence>
<organism evidence="5 6">
    <name type="scientific">Sphingomonas aurea</name>
    <dbReference type="NCBI Taxonomy" id="3063994"/>
    <lineage>
        <taxon>Bacteria</taxon>
        <taxon>Pseudomonadati</taxon>
        <taxon>Pseudomonadota</taxon>
        <taxon>Alphaproteobacteria</taxon>
        <taxon>Sphingomonadales</taxon>
        <taxon>Sphingomonadaceae</taxon>
        <taxon>Sphingomonas</taxon>
    </lineage>
</organism>
<protein>
    <submittedName>
        <fullName evidence="5">LacI family DNA-binding transcriptional regulator</fullName>
    </submittedName>
</protein>
<evidence type="ECO:0000313" key="6">
    <source>
        <dbReference type="Proteomes" id="UP001230685"/>
    </source>
</evidence>
<feature type="domain" description="HTH lacI-type" evidence="4">
    <location>
        <begin position="6"/>
        <end position="60"/>
    </location>
</feature>
<dbReference type="Pfam" id="PF13377">
    <property type="entry name" value="Peripla_BP_3"/>
    <property type="match status" value="1"/>
</dbReference>
<dbReference type="CDD" id="cd01545">
    <property type="entry name" value="PBP1_SalR"/>
    <property type="match status" value="1"/>
</dbReference>
<accession>A0ABT9EIB8</accession>
<dbReference type="SMART" id="SM00354">
    <property type="entry name" value="HTH_LACI"/>
    <property type="match status" value="1"/>
</dbReference>
<dbReference type="SUPFAM" id="SSF53822">
    <property type="entry name" value="Periplasmic binding protein-like I"/>
    <property type="match status" value="1"/>
</dbReference>
<comment type="caution">
    <text evidence="5">The sequence shown here is derived from an EMBL/GenBank/DDBJ whole genome shotgun (WGS) entry which is preliminary data.</text>
</comment>
<reference evidence="5 6" key="1">
    <citation type="submission" date="2023-07" db="EMBL/GenBank/DDBJ databases">
        <authorList>
            <person name="Kim M.K."/>
        </authorList>
    </citation>
    <scope>NUCLEOTIDE SEQUENCE [LARGE SCALE GENOMIC DNA]</scope>
    <source>
        <strain evidence="5 6">KR1UV-12</strain>
    </source>
</reference>
<dbReference type="InterPro" id="IPR000843">
    <property type="entry name" value="HTH_LacI"/>
</dbReference>
<dbReference type="Gene3D" id="3.40.50.2300">
    <property type="match status" value="2"/>
</dbReference>
<evidence type="ECO:0000256" key="2">
    <source>
        <dbReference type="ARBA" id="ARBA00023125"/>
    </source>
</evidence>
<evidence type="ECO:0000313" key="5">
    <source>
        <dbReference type="EMBL" id="MDP1026706.1"/>
    </source>
</evidence>
<sequence>MTKRKPTIDDVARLSGVARATVSRVLNGGPNVSERMRVRVQDAVASLGYQVNLQARYLAGGGNPAVLLILSSDTESEPNSYYQAALEIGALRVCAQAGLELVTHTLVQTRDGVDDRIVELVEDSRCTGVIVTPPFSDRLALVDALRRTGVAVVRISPGVVHEGDAPGVGMDDEAAGFALTRHLIAAGHTRFGFIKGLAEHLSAEQRHRGALRALDEAGLDAHAMVAVRGNFTFKAGVDLLPDLVASPIAPTAIICANDDMAVGALFAAHRAGMDVPGDLSLASFDDTPVSALVWPPLTTVHQPIQEMSARAVQIIAAARTAGAGGGATAEFLPFTIVDRASVAAPGR</sequence>
<keyword evidence="6" id="KW-1185">Reference proteome</keyword>
<keyword evidence="2 5" id="KW-0238">DNA-binding</keyword>
<gene>
    <name evidence="5" type="ORF">Q5H91_05750</name>
</gene>
<dbReference type="GO" id="GO:0003677">
    <property type="term" value="F:DNA binding"/>
    <property type="evidence" value="ECO:0007669"/>
    <property type="project" value="UniProtKB-KW"/>
</dbReference>
<dbReference type="Gene3D" id="1.10.260.40">
    <property type="entry name" value="lambda repressor-like DNA-binding domains"/>
    <property type="match status" value="1"/>
</dbReference>
<dbReference type="SUPFAM" id="SSF47413">
    <property type="entry name" value="lambda repressor-like DNA-binding domains"/>
    <property type="match status" value="1"/>
</dbReference>
<dbReference type="PROSITE" id="PS50932">
    <property type="entry name" value="HTH_LACI_2"/>
    <property type="match status" value="1"/>
</dbReference>
<dbReference type="PRINTS" id="PR00036">
    <property type="entry name" value="HTHLACI"/>
</dbReference>
<dbReference type="InterPro" id="IPR046335">
    <property type="entry name" value="LacI/GalR-like_sensor"/>
</dbReference>
<keyword evidence="1" id="KW-0805">Transcription regulation</keyword>
<dbReference type="PANTHER" id="PTHR30146">
    <property type="entry name" value="LACI-RELATED TRANSCRIPTIONAL REPRESSOR"/>
    <property type="match status" value="1"/>
</dbReference>
<keyword evidence="3" id="KW-0804">Transcription</keyword>
<proteinExistence type="predicted"/>
<evidence type="ECO:0000259" key="4">
    <source>
        <dbReference type="PROSITE" id="PS50932"/>
    </source>
</evidence>
<dbReference type="Pfam" id="PF00356">
    <property type="entry name" value="LacI"/>
    <property type="match status" value="1"/>
</dbReference>